<comment type="subcellular location">
    <subcellularLocation>
        <location evidence="6">Cytoplasm</location>
    </subcellularLocation>
</comment>
<dbReference type="HOGENOM" id="CLU_065341_2_2_10"/>
<dbReference type="eggNOG" id="COG0357">
    <property type="taxonomic scope" value="Bacteria"/>
</dbReference>
<dbReference type="GO" id="GO:0005829">
    <property type="term" value="C:cytosol"/>
    <property type="evidence" value="ECO:0007669"/>
    <property type="project" value="TreeGrafter"/>
</dbReference>
<feature type="binding site" evidence="6">
    <location>
        <position position="83"/>
    </location>
    <ligand>
        <name>S-adenosyl-L-methionine</name>
        <dbReference type="ChEBI" id="CHEBI:59789"/>
    </ligand>
</feature>
<dbReference type="PIRSF" id="PIRSF003078">
    <property type="entry name" value="GidB"/>
    <property type="match status" value="1"/>
</dbReference>
<evidence type="ECO:0000313" key="8">
    <source>
        <dbReference type="Proteomes" id="UP000002725"/>
    </source>
</evidence>
<dbReference type="Pfam" id="PF02527">
    <property type="entry name" value="GidB"/>
    <property type="match status" value="1"/>
</dbReference>
<protein>
    <recommendedName>
        <fullName evidence="6">Ribosomal RNA small subunit methyltransferase G</fullName>
        <ecNumber evidence="6">2.1.1.-</ecNumber>
    </recommendedName>
    <alternativeName>
        <fullName evidence="6">16S rRNA 7-methylguanosine methyltransferase</fullName>
        <shortName evidence="6">16S rRNA m7G methyltransferase</shortName>
    </alternativeName>
</protein>
<dbReference type="NCBIfam" id="TIGR00138">
    <property type="entry name" value="rsmG_gidB"/>
    <property type="match status" value="1"/>
</dbReference>
<feature type="binding site" evidence="6">
    <location>
        <begin position="106"/>
        <end position="108"/>
    </location>
    <ligand>
        <name>S-adenosyl-L-methionine</name>
        <dbReference type="ChEBI" id="CHEBI:59789"/>
    </ligand>
</feature>
<name>B4S599_PROA2</name>
<dbReference type="EC" id="2.1.1.-" evidence="6"/>
<dbReference type="PANTHER" id="PTHR31760:SF0">
    <property type="entry name" value="S-ADENOSYL-L-METHIONINE-DEPENDENT METHYLTRANSFERASES SUPERFAMILY PROTEIN"/>
    <property type="match status" value="1"/>
</dbReference>
<keyword evidence="4 6" id="KW-0808">Transferase</keyword>
<feature type="binding site" evidence="6">
    <location>
        <begin position="134"/>
        <end position="135"/>
    </location>
    <ligand>
        <name>S-adenosyl-L-methionine</name>
        <dbReference type="ChEBI" id="CHEBI:59789"/>
    </ligand>
</feature>
<dbReference type="InterPro" id="IPR029063">
    <property type="entry name" value="SAM-dependent_MTases_sf"/>
</dbReference>
<dbReference type="CDD" id="cd02440">
    <property type="entry name" value="AdoMet_MTases"/>
    <property type="match status" value="1"/>
</dbReference>
<evidence type="ECO:0000256" key="1">
    <source>
        <dbReference type="ARBA" id="ARBA00022490"/>
    </source>
</evidence>
<evidence type="ECO:0000256" key="2">
    <source>
        <dbReference type="ARBA" id="ARBA00022552"/>
    </source>
</evidence>
<dbReference type="STRING" id="290512.Paes_2035"/>
<keyword evidence="1 6" id="KW-0963">Cytoplasm</keyword>
<feature type="binding site" evidence="6">
    <location>
        <position position="148"/>
    </location>
    <ligand>
        <name>S-adenosyl-L-methionine</name>
        <dbReference type="ChEBI" id="CHEBI:59789"/>
    </ligand>
</feature>
<dbReference type="InterPro" id="IPR003682">
    <property type="entry name" value="rRNA_ssu_MeTfrase_G"/>
</dbReference>
<dbReference type="SUPFAM" id="SSF53335">
    <property type="entry name" value="S-adenosyl-L-methionine-dependent methyltransferases"/>
    <property type="match status" value="1"/>
</dbReference>
<comment type="similarity">
    <text evidence="6">Belongs to the methyltransferase superfamily. RNA methyltransferase RsmG family.</text>
</comment>
<accession>B4S599</accession>
<comment type="function">
    <text evidence="6">Specifically methylates the N7 position of a guanine in 16S rRNA.</text>
</comment>
<sequence length="221" mass="24939">MEKNPERERNQIMQACTEHGLALDTRQIEQLEEYARLLESINRSINLVSRKEESSLLIRHVFHSLLVGFHYPFQQGEKVLDLGTGGGLPGIPLAIAYPETDFLLIDATGKKIDACREMITTLGLKNVHAKKIRAEELTGLMFDVVLSRQVAPLRKLCRYAEKILRPEGLLICLKGGNLEKEIEDALDSAQKNNGLPSDVVQHPLDAFDPCFEEKYIVIAYR</sequence>
<dbReference type="KEGG" id="paa:Paes_2035"/>
<keyword evidence="8" id="KW-1185">Reference proteome</keyword>
<dbReference type="EMBL" id="CP001108">
    <property type="protein sequence ID" value="ACF47045.1"/>
    <property type="molecule type" value="Genomic_DNA"/>
</dbReference>
<dbReference type="Gene3D" id="3.40.50.150">
    <property type="entry name" value="Vaccinia Virus protein VP39"/>
    <property type="match status" value="1"/>
</dbReference>
<proteinExistence type="inferred from homology"/>
<dbReference type="HAMAP" id="MF_00074">
    <property type="entry name" value="16SrRNA_methyltr_G"/>
    <property type="match status" value="1"/>
</dbReference>
<organism evidence="7 8">
    <name type="scientific">Prosthecochloris aestuarii (strain DSM 271 / SK 413)</name>
    <dbReference type="NCBI Taxonomy" id="290512"/>
    <lineage>
        <taxon>Bacteria</taxon>
        <taxon>Pseudomonadati</taxon>
        <taxon>Chlorobiota</taxon>
        <taxon>Chlorobiia</taxon>
        <taxon>Chlorobiales</taxon>
        <taxon>Chlorobiaceae</taxon>
        <taxon>Prosthecochloris</taxon>
    </lineage>
</organism>
<evidence type="ECO:0000256" key="3">
    <source>
        <dbReference type="ARBA" id="ARBA00022603"/>
    </source>
</evidence>
<evidence type="ECO:0000313" key="7">
    <source>
        <dbReference type="EMBL" id="ACF47045.1"/>
    </source>
</evidence>
<evidence type="ECO:0000256" key="4">
    <source>
        <dbReference type="ARBA" id="ARBA00022679"/>
    </source>
</evidence>
<dbReference type="PANTHER" id="PTHR31760">
    <property type="entry name" value="S-ADENOSYL-L-METHIONINE-DEPENDENT METHYLTRANSFERASES SUPERFAMILY PROTEIN"/>
    <property type="match status" value="1"/>
</dbReference>
<keyword evidence="3 6" id="KW-0489">Methyltransferase</keyword>
<keyword evidence="5 6" id="KW-0949">S-adenosyl-L-methionine</keyword>
<evidence type="ECO:0000256" key="6">
    <source>
        <dbReference type="HAMAP-Rule" id="MF_00074"/>
    </source>
</evidence>
<reference evidence="7" key="1">
    <citation type="submission" date="2008-06" db="EMBL/GenBank/DDBJ databases">
        <title>Complete sequence of chromosome of Prosthecochloris aestuarii DSM 271.</title>
        <authorList>
            <consortium name="US DOE Joint Genome Institute"/>
            <person name="Lucas S."/>
            <person name="Copeland A."/>
            <person name="Lapidus A."/>
            <person name="Glavina del Rio T."/>
            <person name="Dalin E."/>
            <person name="Tice H."/>
            <person name="Bruce D."/>
            <person name="Goodwin L."/>
            <person name="Pitluck S."/>
            <person name="Schmutz J."/>
            <person name="Larimer F."/>
            <person name="Land M."/>
            <person name="Hauser L."/>
            <person name="Kyrpides N."/>
            <person name="Anderson I."/>
            <person name="Liu Z."/>
            <person name="Li T."/>
            <person name="Zhao F."/>
            <person name="Overmann J."/>
            <person name="Bryant D.A."/>
            <person name="Richardson P."/>
        </authorList>
    </citation>
    <scope>NUCLEOTIDE SEQUENCE [LARGE SCALE GENOMIC DNA]</scope>
    <source>
        <strain evidence="7">DSM 271</strain>
    </source>
</reference>
<gene>
    <name evidence="6" type="primary">rsmG</name>
    <name evidence="7" type="ordered locus">Paes_2035</name>
</gene>
<dbReference type="AlphaFoldDB" id="B4S599"/>
<evidence type="ECO:0000256" key="5">
    <source>
        <dbReference type="ARBA" id="ARBA00022691"/>
    </source>
</evidence>
<dbReference type="GO" id="GO:0070043">
    <property type="term" value="F:rRNA (guanine-N7-)-methyltransferase activity"/>
    <property type="evidence" value="ECO:0007669"/>
    <property type="project" value="UniProtKB-UniRule"/>
</dbReference>
<feature type="binding site" evidence="6">
    <location>
        <position position="88"/>
    </location>
    <ligand>
        <name>S-adenosyl-L-methionine</name>
        <dbReference type="ChEBI" id="CHEBI:59789"/>
    </ligand>
</feature>
<keyword evidence="2 6" id="KW-0698">rRNA processing</keyword>
<dbReference type="Proteomes" id="UP000002725">
    <property type="component" value="Chromosome"/>
</dbReference>